<organism evidence="2 3">
    <name type="scientific">Mycena sanguinolenta</name>
    <dbReference type="NCBI Taxonomy" id="230812"/>
    <lineage>
        <taxon>Eukaryota</taxon>
        <taxon>Fungi</taxon>
        <taxon>Dikarya</taxon>
        <taxon>Basidiomycota</taxon>
        <taxon>Agaricomycotina</taxon>
        <taxon>Agaricomycetes</taxon>
        <taxon>Agaricomycetidae</taxon>
        <taxon>Agaricales</taxon>
        <taxon>Marasmiineae</taxon>
        <taxon>Mycenaceae</taxon>
        <taxon>Mycena</taxon>
    </lineage>
</organism>
<evidence type="ECO:0008006" key="4">
    <source>
        <dbReference type="Google" id="ProtNLM"/>
    </source>
</evidence>
<feature type="signal peptide" evidence="1">
    <location>
        <begin position="1"/>
        <end position="20"/>
    </location>
</feature>
<keyword evidence="1" id="KW-0732">Signal</keyword>
<evidence type="ECO:0000313" key="3">
    <source>
        <dbReference type="Proteomes" id="UP000623467"/>
    </source>
</evidence>
<name>A0A8H6XSY4_9AGAR</name>
<dbReference type="OrthoDB" id="2993360at2759"/>
<feature type="chain" id="PRO_5034039510" description="Hydrophobin" evidence="1">
    <location>
        <begin position="21"/>
        <end position="122"/>
    </location>
</feature>
<evidence type="ECO:0000313" key="2">
    <source>
        <dbReference type="EMBL" id="KAF7346637.1"/>
    </source>
</evidence>
<accession>A0A8H6XSY4</accession>
<gene>
    <name evidence="2" type="ORF">MSAN_01801200</name>
</gene>
<evidence type="ECO:0000256" key="1">
    <source>
        <dbReference type="SAM" id="SignalP"/>
    </source>
</evidence>
<sequence>MFKALSALILAASFLSATLASPTNSELEAALQSRQSCSANGGACTAGFPPCCTGLFCNTLNGVAVERAWDPEAPARLAYRAAPVSSAAPCLADAAKRLMFIILRCQDLATAKAKNKIPVFGT</sequence>
<dbReference type="EMBL" id="JACAZH010000018">
    <property type="protein sequence ID" value="KAF7346637.1"/>
    <property type="molecule type" value="Genomic_DNA"/>
</dbReference>
<protein>
    <recommendedName>
        <fullName evidence="4">Hydrophobin</fullName>
    </recommendedName>
</protein>
<keyword evidence="3" id="KW-1185">Reference proteome</keyword>
<comment type="caution">
    <text evidence="2">The sequence shown here is derived from an EMBL/GenBank/DDBJ whole genome shotgun (WGS) entry which is preliminary data.</text>
</comment>
<dbReference type="Proteomes" id="UP000623467">
    <property type="component" value="Unassembled WGS sequence"/>
</dbReference>
<dbReference type="AlphaFoldDB" id="A0A8H6XSY4"/>
<proteinExistence type="predicted"/>
<reference evidence="2" key="1">
    <citation type="submission" date="2020-05" db="EMBL/GenBank/DDBJ databases">
        <title>Mycena genomes resolve the evolution of fungal bioluminescence.</title>
        <authorList>
            <person name="Tsai I.J."/>
        </authorList>
    </citation>
    <scope>NUCLEOTIDE SEQUENCE</scope>
    <source>
        <strain evidence="2">160909Yilan</strain>
    </source>
</reference>